<gene>
    <name evidence="2" type="ORF">MTBPR1_50220</name>
</gene>
<evidence type="ECO:0000313" key="3">
    <source>
        <dbReference type="Proteomes" id="UP000231658"/>
    </source>
</evidence>
<dbReference type="Gene3D" id="3.40.30.10">
    <property type="entry name" value="Glutaredoxin"/>
    <property type="match status" value="1"/>
</dbReference>
<dbReference type="STRING" id="1867952.MTBPR1_50220"/>
<organism evidence="2 3">
    <name type="scientific">Candidatus Terasakiella magnetica</name>
    <dbReference type="NCBI Taxonomy" id="1867952"/>
    <lineage>
        <taxon>Bacteria</taxon>
        <taxon>Pseudomonadati</taxon>
        <taxon>Pseudomonadota</taxon>
        <taxon>Alphaproteobacteria</taxon>
        <taxon>Rhodospirillales</taxon>
        <taxon>Terasakiellaceae</taxon>
        <taxon>Terasakiella</taxon>
    </lineage>
</organism>
<dbReference type="EMBL" id="FLYE01000044">
    <property type="protein sequence ID" value="SCA57464.1"/>
    <property type="molecule type" value="Genomic_DNA"/>
</dbReference>
<feature type="chain" id="PRO_5008680815" evidence="1">
    <location>
        <begin position="24"/>
        <end position="123"/>
    </location>
</feature>
<name>A0A1C3RJJ8_9PROT</name>
<evidence type="ECO:0000256" key="1">
    <source>
        <dbReference type="SAM" id="SignalP"/>
    </source>
</evidence>
<keyword evidence="1" id="KW-0732">Signal</keyword>
<dbReference type="AlphaFoldDB" id="A0A1C3RJJ8"/>
<dbReference type="Proteomes" id="UP000231658">
    <property type="component" value="Unassembled WGS sequence"/>
</dbReference>
<reference evidence="2 3" key="1">
    <citation type="submission" date="2016-07" db="EMBL/GenBank/DDBJ databases">
        <authorList>
            <person name="Lefevre C.T."/>
        </authorList>
    </citation>
    <scope>NUCLEOTIDE SEQUENCE [LARGE SCALE GENOMIC DNA]</scope>
    <source>
        <strain evidence="2">PR1</strain>
    </source>
</reference>
<dbReference type="InterPro" id="IPR036249">
    <property type="entry name" value="Thioredoxin-like_sf"/>
</dbReference>
<proteinExistence type="predicted"/>
<keyword evidence="3" id="KW-1185">Reference proteome</keyword>
<protein>
    <submittedName>
        <fullName evidence="2">Regulatory protein SoxS</fullName>
    </submittedName>
</protein>
<feature type="signal peptide" evidence="1">
    <location>
        <begin position="1"/>
        <end position="23"/>
    </location>
</feature>
<evidence type="ECO:0000313" key="2">
    <source>
        <dbReference type="EMBL" id="SCA57464.1"/>
    </source>
</evidence>
<sequence length="123" mass="14467">MKKIIVRFALIFALWAVITPAKADSLIFVHSPGCMYCEMWRDDILPMYHKTTEGQRLPLRQVNLDKGMPKDLKHLIYPTFTPTFIIVNRQMQESGRILGYNEEFFWGFLQEAIKKLDRQKTTS</sequence>
<accession>A0A1C3RJJ8</accession>
<dbReference type="SUPFAM" id="SSF52833">
    <property type="entry name" value="Thioredoxin-like"/>
    <property type="match status" value="1"/>
</dbReference>